<dbReference type="GO" id="GO:0003954">
    <property type="term" value="F:NADH dehydrogenase activity"/>
    <property type="evidence" value="ECO:0007669"/>
    <property type="project" value="TreeGrafter"/>
</dbReference>
<dbReference type="Gene3D" id="2.40.40.20">
    <property type="match status" value="1"/>
</dbReference>
<keyword evidence="9" id="KW-1185">Reference proteome</keyword>
<keyword evidence="2" id="KW-0004">4Fe-4S</keyword>
<evidence type="ECO:0000256" key="6">
    <source>
        <dbReference type="ARBA" id="ARBA00023014"/>
    </source>
</evidence>
<dbReference type="PANTHER" id="PTHR43105">
    <property type="entry name" value="RESPIRATORY NITRATE REDUCTASE"/>
    <property type="match status" value="1"/>
</dbReference>
<dbReference type="Gene3D" id="3.30.200.210">
    <property type="match status" value="1"/>
</dbReference>
<dbReference type="EMBL" id="CP091092">
    <property type="protein sequence ID" value="WFN37591.1"/>
    <property type="molecule type" value="Genomic_DNA"/>
</dbReference>
<sequence length="521" mass="54988">MELKYVPTVCPFCGTGCSFNLVVKDGMVSGTAPFQRSPVCDGKTCQKGHYAYELVNSPSRLTKPMIKKGDELVEVSLDEALGFIAEKLGSYKENDFAVIVSANATNEDIIALEKLAKNVMKTEKFTSPAAIGIDASAGTIAEIAKADCILVVGNLLESHPLVARRVANAKDNGAKIIVVDNYSSPMAKIASEFVKAAPGAEAEAISKAGELIEGKNAVVIFGIGVTNAETAIAKAALDVSESKKAAFIAIPAQSNGRGAILLGADASFGEVMSESSKAYYIAGEDLGPLDAEFIVVQDSFLTSTAKSADVVLPSAVYAEVDGTVTNAERRIQLVRKAQEPAEGVKAHWQIASDVAEKLGVNFGFDSAEAVFKSVYSDLSYEIISKDGFVLPESKAKVSECAEVSKVTVSDDYPFALISASTIWHGFGGSGTLSANCKSLIHEVPEIFAKINNEDAVDIGILPGHLVKITTDKGSLEMPVKITKDMEKGVILVPSMSVGNKCICMLTDGEKAIPAKVERLEA</sequence>
<dbReference type="RefSeq" id="WP_278100431.1">
    <property type="nucleotide sequence ID" value="NZ_CP091092.1"/>
</dbReference>
<dbReference type="InterPro" id="IPR009010">
    <property type="entry name" value="Asp_de-COase-like_dom_sf"/>
</dbReference>
<evidence type="ECO:0000256" key="1">
    <source>
        <dbReference type="ARBA" id="ARBA00010312"/>
    </source>
</evidence>
<dbReference type="Pfam" id="PF01568">
    <property type="entry name" value="Molydop_binding"/>
    <property type="match status" value="1"/>
</dbReference>
<evidence type="ECO:0000313" key="8">
    <source>
        <dbReference type="EMBL" id="WFN37591.1"/>
    </source>
</evidence>
<dbReference type="Gene3D" id="3.40.50.740">
    <property type="match status" value="1"/>
</dbReference>
<organism evidence="8 9">
    <name type="scientific">Methanomicrobium antiquum</name>
    <dbReference type="NCBI Taxonomy" id="487686"/>
    <lineage>
        <taxon>Archaea</taxon>
        <taxon>Methanobacteriati</taxon>
        <taxon>Methanobacteriota</taxon>
        <taxon>Stenosarchaea group</taxon>
        <taxon>Methanomicrobia</taxon>
        <taxon>Methanomicrobiales</taxon>
        <taxon>Methanomicrobiaceae</taxon>
        <taxon>Methanomicrobium</taxon>
    </lineage>
</organism>
<dbReference type="GO" id="GO:0043546">
    <property type="term" value="F:molybdopterin cofactor binding"/>
    <property type="evidence" value="ECO:0007669"/>
    <property type="project" value="InterPro"/>
</dbReference>
<evidence type="ECO:0000256" key="5">
    <source>
        <dbReference type="ARBA" id="ARBA00023004"/>
    </source>
</evidence>
<gene>
    <name evidence="8" type="ORF">L1994_04160</name>
</gene>
<proteinExistence type="inferred from homology"/>
<dbReference type="InterPro" id="IPR050123">
    <property type="entry name" value="Prok_molybdopt-oxidoreductase"/>
</dbReference>
<dbReference type="SUPFAM" id="SSF53706">
    <property type="entry name" value="Formate dehydrogenase/DMSO reductase, domains 1-3"/>
    <property type="match status" value="1"/>
</dbReference>
<evidence type="ECO:0000256" key="4">
    <source>
        <dbReference type="ARBA" id="ARBA00023002"/>
    </source>
</evidence>
<dbReference type="SUPFAM" id="SSF50692">
    <property type="entry name" value="ADC-like"/>
    <property type="match status" value="1"/>
</dbReference>
<dbReference type="GO" id="GO:0051539">
    <property type="term" value="F:4 iron, 4 sulfur cluster binding"/>
    <property type="evidence" value="ECO:0007669"/>
    <property type="project" value="UniProtKB-KW"/>
</dbReference>
<dbReference type="InterPro" id="IPR006963">
    <property type="entry name" value="Mopterin_OxRdtase_4Fe-4S_dom"/>
</dbReference>
<accession>A0AAF0FT13</accession>
<dbReference type="AlphaFoldDB" id="A0AAF0FT13"/>
<dbReference type="SMART" id="SM00926">
    <property type="entry name" value="Molybdop_Fe4S4"/>
    <property type="match status" value="1"/>
</dbReference>
<dbReference type="PANTHER" id="PTHR43105:SF14">
    <property type="entry name" value="FORMATE DEHYDROGENASE H"/>
    <property type="match status" value="1"/>
</dbReference>
<evidence type="ECO:0000259" key="7">
    <source>
        <dbReference type="PROSITE" id="PS51669"/>
    </source>
</evidence>
<dbReference type="InterPro" id="IPR006656">
    <property type="entry name" value="Mopterin_OxRdtase"/>
</dbReference>
<protein>
    <submittedName>
        <fullName evidence="8">Molybdopterin-dependent oxidoreductase</fullName>
    </submittedName>
</protein>
<feature type="domain" description="4Fe-4S Mo/W bis-MGD-type" evidence="7">
    <location>
        <begin position="3"/>
        <end position="59"/>
    </location>
</feature>
<dbReference type="GeneID" id="79949564"/>
<evidence type="ECO:0000313" key="9">
    <source>
        <dbReference type="Proteomes" id="UP001218895"/>
    </source>
</evidence>
<dbReference type="InterPro" id="IPR027467">
    <property type="entry name" value="MopterinOxRdtase_cofactor_BS"/>
</dbReference>
<dbReference type="PROSITE" id="PS00551">
    <property type="entry name" value="MOLYBDOPTERIN_PROK_1"/>
    <property type="match status" value="1"/>
</dbReference>
<dbReference type="GO" id="GO:0016020">
    <property type="term" value="C:membrane"/>
    <property type="evidence" value="ECO:0007669"/>
    <property type="project" value="TreeGrafter"/>
</dbReference>
<reference evidence="8" key="1">
    <citation type="submission" date="2022-01" db="EMBL/GenBank/DDBJ databases">
        <title>Complete genome of Methanomicrobium antiquum DSM 21220.</title>
        <authorList>
            <person name="Chen S.-C."/>
            <person name="You Y.-T."/>
            <person name="Zhou Y.-Z."/>
            <person name="Lai M.-C."/>
        </authorList>
    </citation>
    <scope>NUCLEOTIDE SEQUENCE</scope>
    <source>
        <strain evidence="8">DSM 21220</strain>
    </source>
</reference>
<keyword evidence="4" id="KW-0560">Oxidoreductase</keyword>
<dbReference type="Pfam" id="PF04879">
    <property type="entry name" value="Molybdop_Fe4S4"/>
    <property type="match status" value="1"/>
</dbReference>
<keyword evidence="6" id="KW-0411">Iron-sulfur</keyword>
<keyword evidence="3" id="KW-0479">Metal-binding</keyword>
<name>A0AAF0FT13_9EURY</name>
<dbReference type="Gene3D" id="3.40.228.10">
    <property type="entry name" value="Dimethylsulfoxide Reductase, domain 2"/>
    <property type="match status" value="1"/>
</dbReference>
<keyword evidence="5" id="KW-0408">Iron</keyword>
<dbReference type="KEGG" id="manq:L1994_04160"/>
<dbReference type="PROSITE" id="PS51669">
    <property type="entry name" value="4FE4S_MOW_BIS_MGD"/>
    <property type="match status" value="1"/>
</dbReference>
<dbReference type="Pfam" id="PF00384">
    <property type="entry name" value="Molybdopterin"/>
    <property type="match status" value="1"/>
</dbReference>
<evidence type="ECO:0000256" key="2">
    <source>
        <dbReference type="ARBA" id="ARBA00022485"/>
    </source>
</evidence>
<dbReference type="Proteomes" id="UP001218895">
    <property type="component" value="Chromosome"/>
</dbReference>
<dbReference type="GO" id="GO:0022904">
    <property type="term" value="P:respiratory electron transport chain"/>
    <property type="evidence" value="ECO:0007669"/>
    <property type="project" value="TreeGrafter"/>
</dbReference>
<comment type="similarity">
    <text evidence="1">Belongs to the prokaryotic molybdopterin-containing oxidoreductase family.</text>
</comment>
<evidence type="ECO:0000256" key="3">
    <source>
        <dbReference type="ARBA" id="ARBA00022723"/>
    </source>
</evidence>
<dbReference type="InterPro" id="IPR006657">
    <property type="entry name" value="MoPterin_dinucl-bd_dom"/>
</dbReference>
<dbReference type="GO" id="GO:0046872">
    <property type="term" value="F:metal ion binding"/>
    <property type="evidence" value="ECO:0007669"/>
    <property type="project" value="UniProtKB-KW"/>
</dbReference>